<accession>A0A6P7NX79</accession>
<dbReference type="PROSITE" id="PS50923">
    <property type="entry name" value="SUSHI"/>
    <property type="match status" value="1"/>
</dbReference>
<name>A0A6P7NX79_BETSP</name>
<feature type="region of interest" description="Disordered" evidence="5">
    <location>
        <begin position="274"/>
        <end position="588"/>
    </location>
</feature>
<dbReference type="GO" id="GO:0007155">
    <property type="term" value="P:cell adhesion"/>
    <property type="evidence" value="ECO:0007669"/>
    <property type="project" value="InterPro"/>
</dbReference>
<dbReference type="InterPro" id="IPR016187">
    <property type="entry name" value="CTDL_fold"/>
</dbReference>
<evidence type="ECO:0000259" key="8">
    <source>
        <dbReference type="PROSITE" id="PS50923"/>
    </source>
</evidence>
<dbReference type="GeneID" id="114865299"/>
<dbReference type="RefSeq" id="XP_029022129.1">
    <property type="nucleotide sequence ID" value="XM_029166296.3"/>
</dbReference>
<feature type="compositionally biased region" description="Basic and acidic residues" evidence="5">
    <location>
        <begin position="414"/>
        <end position="429"/>
    </location>
</feature>
<evidence type="ECO:0000256" key="3">
    <source>
        <dbReference type="ARBA" id="ARBA00023157"/>
    </source>
</evidence>
<keyword evidence="3" id="KW-1015">Disulfide bond</keyword>
<keyword evidence="2 7" id="KW-0732">Signal</keyword>
<feature type="compositionally biased region" description="Basic and acidic residues" evidence="5">
    <location>
        <begin position="194"/>
        <end position="219"/>
    </location>
</feature>
<organism evidence="10 11">
    <name type="scientific">Betta splendens</name>
    <name type="common">Siamese fighting fish</name>
    <dbReference type="NCBI Taxonomy" id="158456"/>
    <lineage>
        <taxon>Eukaryota</taxon>
        <taxon>Metazoa</taxon>
        <taxon>Chordata</taxon>
        <taxon>Craniata</taxon>
        <taxon>Vertebrata</taxon>
        <taxon>Euteleostomi</taxon>
        <taxon>Actinopterygii</taxon>
        <taxon>Neopterygii</taxon>
        <taxon>Teleostei</taxon>
        <taxon>Neoteleostei</taxon>
        <taxon>Acanthomorphata</taxon>
        <taxon>Anabantaria</taxon>
        <taxon>Anabantiformes</taxon>
        <taxon>Anabantoidei</taxon>
        <taxon>Osphronemidae</taxon>
        <taxon>Betta</taxon>
    </lineage>
</organism>
<dbReference type="SUPFAM" id="SSF57535">
    <property type="entry name" value="Complement control module/SCR domain"/>
    <property type="match status" value="1"/>
</dbReference>
<dbReference type="GO" id="GO:0005540">
    <property type="term" value="F:hyaluronic acid binding"/>
    <property type="evidence" value="ECO:0007669"/>
    <property type="project" value="InterPro"/>
</dbReference>
<dbReference type="InterPro" id="IPR053298">
    <property type="entry name" value="Sushi_domain_protein"/>
</dbReference>
<protein>
    <submittedName>
        <fullName evidence="11 12">Protein starmaker</fullName>
    </submittedName>
</protein>
<dbReference type="InParanoid" id="A0A6P7NX79"/>
<evidence type="ECO:0000313" key="10">
    <source>
        <dbReference type="Proteomes" id="UP000515150"/>
    </source>
</evidence>
<dbReference type="InterPro" id="IPR000436">
    <property type="entry name" value="Sushi_SCR_CCP_dom"/>
</dbReference>
<evidence type="ECO:0000313" key="13">
    <source>
        <dbReference type="RefSeq" id="XP_055368660.1"/>
    </source>
</evidence>
<evidence type="ECO:0000256" key="6">
    <source>
        <dbReference type="SAM" id="Phobius"/>
    </source>
</evidence>
<dbReference type="RefSeq" id="XP_055368660.1">
    <property type="nucleotide sequence ID" value="XM_055512685.1"/>
</dbReference>
<feature type="domain" description="Sushi" evidence="8">
    <location>
        <begin position="121"/>
        <end position="182"/>
    </location>
</feature>
<feature type="compositionally biased region" description="Basic and acidic residues" evidence="5">
    <location>
        <begin position="343"/>
        <end position="379"/>
    </location>
</feature>
<evidence type="ECO:0000313" key="11">
    <source>
        <dbReference type="RefSeq" id="XP_029022129.1"/>
    </source>
</evidence>
<dbReference type="AlphaFoldDB" id="A0A6P7NX79"/>
<feature type="compositionally biased region" description="Acidic residues" evidence="5">
    <location>
        <begin position="325"/>
        <end position="342"/>
    </location>
</feature>
<dbReference type="InterPro" id="IPR016186">
    <property type="entry name" value="C-type_lectin-like/link_sf"/>
</dbReference>
<evidence type="ECO:0000256" key="1">
    <source>
        <dbReference type="ARBA" id="ARBA00022659"/>
    </source>
</evidence>
<proteinExistence type="predicted"/>
<dbReference type="PANTHER" id="PTHR32493">
    <property type="entry name" value="SUSHI DOMAIN-CONTAINING PROTEIN 5"/>
    <property type="match status" value="1"/>
</dbReference>
<feature type="compositionally biased region" description="Polar residues" evidence="5">
    <location>
        <begin position="280"/>
        <end position="292"/>
    </location>
</feature>
<feature type="compositionally biased region" description="Basic and acidic residues" evidence="5">
    <location>
        <begin position="295"/>
        <end position="324"/>
    </location>
</feature>
<dbReference type="RefSeq" id="XP_055368659.1">
    <property type="nucleotide sequence ID" value="XM_055512684.1"/>
</dbReference>
<dbReference type="InterPro" id="IPR000538">
    <property type="entry name" value="Link_dom"/>
</dbReference>
<dbReference type="GO" id="GO:0007219">
    <property type="term" value="P:Notch signaling pathway"/>
    <property type="evidence" value="ECO:0007669"/>
    <property type="project" value="TreeGrafter"/>
</dbReference>
<dbReference type="CDD" id="cd00033">
    <property type="entry name" value="CCP"/>
    <property type="match status" value="1"/>
</dbReference>
<dbReference type="CTD" id="26032"/>
<keyword evidence="10" id="KW-1185">Reference proteome</keyword>
<dbReference type="Pfam" id="PF00193">
    <property type="entry name" value="Xlink"/>
    <property type="match status" value="1"/>
</dbReference>
<evidence type="ECO:0000256" key="7">
    <source>
        <dbReference type="SAM" id="SignalP"/>
    </source>
</evidence>
<feature type="domain" description="Link" evidence="9">
    <location>
        <begin position="25"/>
        <end position="117"/>
    </location>
</feature>
<dbReference type="Gene3D" id="3.10.100.10">
    <property type="entry name" value="Mannose-Binding Protein A, subunit A"/>
    <property type="match status" value="1"/>
</dbReference>
<keyword evidence="1 4" id="KW-0768">Sushi</keyword>
<feature type="compositionally biased region" description="Basic and acidic residues" evidence="5">
    <location>
        <begin position="387"/>
        <end position="407"/>
    </location>
</feature>
<dbReference type="PROSITE" id="PS50963">
    <property type="entry name" value="LINK_2"/>
    <property type="match status" value="1"/>
</dbReference>
<evidence type="ECO:0000256" key="4">
    <source>
        <dbReference type="PROSITE-ProRule" id="PRU00302"/>
    </source>
</evidence>
<dbReference type="KEGG" id="bspl:114865299"/>
<dbReference type="Proteomes" id="UP000515150">
    <property type="component" value="Chromosome 11"/>
</dbReference>
<comment type="caution">
    <text evidence="4">Lacks conserved residue(s) required for the propagation of feature annotation.</text>
</comment>
<dbReference type="PANTHER" id="PTHR32493:SF0">
    <property type="entry name" value="SUSHI DOMAIN-CONTAINING PROTEIN 5"/>
    <property type="match status" value="1"/>
</dbReference>
<dbReference type="SMART" id="SM00445">
    <property type="entry name" value="LINK"/>
    <property type="match status" value="1"/>
</dbReference>
<sequence length="705" mass="77910">MLGRCVLLGCLACLLMTAAADADGRVFVLELRNSSGLQGFRDAERACASQHARVASAEELRHSVAECFFSSCARGWLHGGAVGTTVCDTVGGAPKAVDVRTQNATDDSANLDAFCIKDDDEPCGDPPSFPNARLQGRTGFAVGDELLYACAPGFAMPRGQSTFSLLCDSCGEWYGLVQMCVRDGSEVHVDYEDRFPDSHEDTEGKSEEQHGEQEVRGEVVDLEGATEGKVKDVQDVTGRPTWQQESREEPEATEAPISLLSQKHMFWFPSEAFQEEGLPVSTNQNTQRSSGAQSEESKEHESQERRQHPVGGDDHGDGRDRYEDHDADDQDDHDSRQDEDDHDEHYVPARDDLTSREHDDQDDDKHESHEDHDDITDHHDEDDDDDDRTHVDHVSEEHLDRDDHDHDVDESDTDHDHHEHDDHDNHDDHDSYDDLDSHEYDDDGHRRVIFSIGADRSRNVTQKKAGAKATTDETWLDGYPVVPEETGGDDSAMRGLRPELRQRGSALRSTDRPNEVELRKPDPFPRESEPPTTESELDGAAEDMWGSFIPTAPPSPYQLQPSDPHALDYDAQEAPTDSWQPDPTEHPFFSHDPAPPAHDADDVLAGGVMEEHTMHNLPGEAGERGEMGGERGGSVCAGDACPPRAPGRGPKVAAIIVAVLAVATAILAGAWCYRRQQQKSSVYEMNGKSPSQSGRGQQMEMQQKV</sequence>
<dbReference type="FunFam" id="2.10.70.10:FF:000050">
    <property type="entry name" value="sushi domain-containing protein 5"/>
    <property type="match status" value="1"/>
</dbReference>
<dbReference type="InterPro" id="IPR035976">
    <property type="entry name" value="Sushi/SCR/CCP_sf"/>
</dbReference>
<feature type="signal peptide" evidence="7">
    <location>
        <begin position="1"/>
        <end position="22"/>
    </location>
</feature>
<feature type="region of interest" description="Disordered" evidence="5">
    <location>
        <begin position="679"/>
        <end position="705"/>
    </location>
</feature>
<dbReference type="SUPFAM" id="SSF56436">
    <property type="entry name" value="C-type lectin-like"/>
    <property type="match status" value="1"/>
</dbReference>
<dbReference type="SMART" id="SM00032">
    <property type="entry name" value="CCP"/>
    <property type="match status" value="1"/>
</dbReference>
<feature type="region of interest" description="Disordered" evidence="5">
    <location>
        <begin position="194"/>
        <end position="254"/>
    </location>
</feature>
<gene>
    <name evidence="11 12 13" type="primary">susd5</name>
</gene>
<reference evidence="11 12" key="1">
    <citation type="submission" date="2025-04" db="UniProtKB">
        <authorList>
            <consortium name="RefSeq"/>
        </authorList>
    </citation>
    <scope>IDENTIFICATION</scope>
</reference>
<keyword evidence="6" id="KW-0812">Transmembrane</keyword>
<dbReference type="OrthoDB" id="9936131at2759"/>
<evidence type="ECO:0000259" key="9">
    <source>
        <dbReference type="PROSITE" id="PS50963"/>
    </source>
</evidence>
<feature type="compositionally biased region" description="Basic and acidic residues" evidence="5">
    <location>
        <begin position="435"/>
        <end position="446"/>
    </location>
</feature>
<evidence type="ECO:0000313" key="12">
    <source>
        <dbReference type="RefSeq" id="XP_055368659.1"/>
    </source>
</evidence>
<keyword evidence="6" id="KW-0472">Membrane</keyword>
<keyword evidence="6" id="KW-1133">Transmembrane helix</keyword>
<feature type="chain" id="PRO_5044651845" evidence="7">
    <location>
        <begin position="23"/>
        <end position="705"/>
    </location>
</feature>
<evidence type="ECO:0000256" key="2">
    <source>
        <dbReference type="ARBA" id="ARBA00022729"/>
    </source>
</evidence>
<feature type="transmembrane region" description="Helical" evidence="6">
    <location>
        <begin position="652"/>
        <end position="673"/>
    </location>
</feature>
<evidence type="ECO:0000256" key="5">
    <source>
        <dbReference type="SAM" id="MobiDB-lite"/>
    </source>
</evidence>
<dbReference type="Pfam" id="PF00084">
    <property type="entry name" value="Sushi"/>
    <property type="match status" value="1"/>
</dbReference>
<dbReference type="Gene3D" id="2.10.70.10">
    <property type="entry name" value="Complement Module, domain 1"/>
    <property type="match status" value="1"/>
</dbReference>
<feature type="compositionally biased region" description="Basic and acidic residues" evidence="5">
    <location>
        <begin position="509"/>
        <end position="529"/>
    </location>
</feature>